<dbReference type="RefSeq" id="WP_081334041.1">
    <property type="nucleotide sequence ID" value="NZ_MIPW01000053.1"/>
</dbReference>
<keyword evidence="3" id="KW-0804">Transcription</keyword>
<gene>
    <name evidence="7" type="ORF">BFV95_4294</name>
</gene>
<organism evidence="7 8">
    <name type="scientific">Alteromonas macleodii</name>
    <name type="common">Pseudoalteromonas macleodii</name>
    <dbReference type="NCBI Taxonomy" id="28108"/>
    <lineage>
        <taxon>Bacteria</taxon>
        <taxon>Pseudomonadati</taxon>
        <taxon>Pseudomonadota</taxon>
        <taxon>Gammaproteobacteria</taxon>
        <taxon>Alteromonadales</taxon>
        <taxon>Alteromonadaceae</taxon>
        <taxon>Alteromonas/Salinimonas group</taxon>
        <taxon>Alteromonas</taxon>
    </lineage>
</organism>
<feature type="coiled-coil region" evidence="5">
    <location>
        <begin position="109"/>
        <end position="136"/>
    </location>
</feature>
<evidence type="ECO:0000256" key="2">
    <source>
        <dbReference type="ARBA" id="ARBA00023125"/>
    </source>
</evidence>
<evidence type="ECO:0000259" key="6">
    <source>
        <dbReference type="PROSITE" id="PS50977"/>
    </source>
</evidence>
<evidence type="ECO:0000256" key="3">
    <source>
        <dbReference type="ARBA" id="ARBA00023163"/>
    </source>
</evidence>
<accession>A0AB36FLQ3</accession>
<evidence type="ECO:0000256" key="1">
    <source>
        <dbReference type="ARBA" id="ARBA00023015"/>
    </source>
</evidence>
<keyword evidence="1" id="KW-0805">Transcription regulation</keyword>
<dbReference type="GO" id="GO:0003677">
    <property type="term" value="F:DNA binding"/>
    <property type="evidence" value="ECO:0007669"/>
    <property type="project" value="UniProtKB-UniRule"/>
</dbReference>
<dbReference type="PANTHER" id="PTHR47506">
    <property type="entry name" value="TRANSCRIPTIONAL REGULATORY PROTEIN"/>
    <property type="match status" value="1"/>
</dbReference>
<dbReference type="EMBL" id="MIPY01000039">
    <property type="protein sequence ID" value="OES25776.1"/>
    <property type="molecule type" value="Genomic_DNA"/>
</dbReference>
<dbReference type="PANTHER" id="PTHR47506:SF10">
    <property type="entry name" value="TRANSCRIPTIONAL REGULATORY PROTEIN"/>
    <property type="match status" value="1"/>
</dbReference>
<evidence type="ECO:0000313" key="7">
    <source>
        <dbReference type="EMBL" id="OES25776.1"/>
    </source>
</evidence>
<feature type="DNA-binding region" description="H-T-H motif" evidence="4">
    <location>
        <begin position="28"/>
        <end position="47"/>
    </location>
</feature>
<dbReference type="Pfam" id="PF00440">
    <property type="entry name" value="TetR_N"/>
    <property type="match status" value="1"/>
</dbReference>
<evidence type="ECO:0000256" key="4">
    <source>
        <dbReference type="PROSITE-ProRule" id="PRU00335"/>
    </source>
</evidence>
<dbReference type="PROSITE" id="PS50977">
    <property type="entry name" value="HTH_TETR_2"/>
    <property type="match status" value="1"/>
</dbReference>
<dbReference type="InterPro" id="IPR009057">
    <property type="entry name" value="Homeodomain-like_sf"/>
</dbReference>
<dbReference type="InterPro" id="IPR001647">
    <property type="entry name" value="HTH_TetR"/>
</dbReference>
<evidence type="ECO:0000313" key="8">
    <source>
        <dbReference type="Proteomes" id="UP000095392"/>
    </source>
</evidence>
<keyword evidence="5" id="KW-0175">Coiled coil</keyword>
<dbReference type="Gene3D" id="1.10.10.60">
    <property type="entry name" value="Homeodomain-like"/>
    <property type="match status" value="1"/>
</dbReference>
<dbReference type="SUPFAM" id="SSF46689">
    <property type="entry name" value="Homeodomain-like"/>
    <property type="match status" value="1"/>
</dbReference>
<keyword evidence="8" id="KW-1185">Reference proteome</keyword>
<dbReference type="SUPFAM" id="SSF48498">
    <property type="entry name" value="Tetracyclin repressor-like, C-terminal domain"/>
    <property type="match status" value="1"/>
</dbReference>
<sequence length="153" mass="16978">MSTAKHDRQDAIQKATDLFWEKGFHATSMRNIQQAMDMRPGSIYASFGSKEGLFQESLQHYADSSKARLKACVQEASSPLEGLKLFIRDAVVGCRDKAPSGICMLVKTISELTGENEDLLEQAKGLFKEMEQAFMEVLIEAQEQGEIDSSKAP</sequence>
<proteinExistence type="predicted"/>
<dbReference type="Proteomes" id="UP000095392">
    <property type="component" value="Unassembled WGS sequence"/>
</dbReference>
<reference evidence="7 8" key="1">
    <citation type="submission" date="2016-09" db="EMBL/GenBank/DDBJ databases">
        <title>Draft Genome Sequence of four Alteromonas macleodii strains isolated from copper coupons and grown long-term at elevated copper levels.</title>
        <authorList>
            <person name="Cusick K."/>
            <person name="Dale J."/>
            <person name="Little B."/>
            <person name="Biffinger J."/>
        </authorList>
    </citation>
    <scope>NUCLEOTIDE SEQUENCE [LARGE SCALE GENOMIC DNA]</scope>
    <source>
        <strain evidence="7 8">KCP01</strain>
    </source>
</reference>
<dbReference type="InterPro" id="IPR036271">
    <property type="entry name" value="Tet_transcr_reg_TetR-rel_C_sf"/>
</dbReference>
<dbReference type="AlphaFoldDB" id="A0AB36FLQ3"/>
<evidence type="ECO:0000256" key="5">
    <source>
        <dbReference type="SAM" id="Coils"/>
    </source>
</evidence>
<dbReference type="Gene3D" id="1.10.357.10">
    <property type="entry name" value="Tetracycline Repressor, domain 2"/>
    <property type="match status" value="1"/>
</dbReference>
<comment type="caution">
    <text evidence="7">The sequence shown here is derived from an EMBL/GenBank/DDBJ whole genome shotgun (WGS) entry which is preliminary data.</text>
</comment>
<protein>
    <submittedName>
        <fullName evidence="7">Bacterial regulatory, tetR family protein</fullName>
    </submittedName>
</protein>
<feature type="domain" description="HTH tetR-type" evidence="6">
    <location>
        <begin position="5"/>
        <end position="65"/>
    </location>
</feature>
<keyword evidence="2 4" id="KW-0238">DNA-binding</keyword>
<name>A0AB36FLQ3_ALTMA</name>